<dbReference type="InterPro" id="IPR036134">
    <property type="entry name" value="Crypto/Photolyase_FAD-like_sf"/>
</dbReference>
<feature type="binding site" evidence="4">
    <location>
        <position position="258"/>
    </location>
    <ligand>
        <name>FAD</name>
        <dbReference type="ChEBI" id="CHEBI:57692"/>
    </ligand>
</feature>
<dbReference type="PANTHER" id="PTHR11455">
    <property type="entry name" value="CRYPTOCHROME"/>
    <property type="match status" value="1"/>
</dbReference>
<sequence>MPTRHSVMWFRRDLRLADNPALLAAAEADAVLPLFVLDPALWDVAGVSRRAHLAASLRALDASLRSRRTRLSVLRGDPVEQVVAAAREVDATEVHVSADFGPYGAERDERVAAALAEHDIELVRTSSPYAVDPGSVTKGDGTPYAVFTPFSRAWADRDWDTPYEAPRGLSGLELASSVDVPDVDLPEGLRLPEAGERAAAQRWETYVADHLATYSDERDRPDLDTTSKMSVHLKWGEIHPRTMLAEIGRASGAGRATYRSELAWREFYADVLHHRPETAREYLRAEYGRMRYDDPGEGFDAWREGRTGFPIVDAGMRQLRCSGWVHNRVRMIVASFLVKDLHVEWQHGARHFMQWLVDGDLPSNQHGWQWTAGSGTDASPFFRVFNPTGQGRKFDPRGDYVRRWVPELRDLPDGEDPHEPSAAAREQVGYAAPIVDHKEERVEALSRWEEIRR</sequence>
<evidence type="ECO:0000313" key="8">
    <source>
        <dbReference type="EMBL" id="MDQ1106609.1"/>
    </source>
</evidence>
<dbReference type="PROSITE" id="PS00394">
    <property type="entry name" value="DNA_PHOTOLYASES_1_1"/>
    <property type="match status" value="1"/>
</dbReference>
<evidence type="ECO:0000256" key="3">
    <source>
        <dbReference type="ARBA" id="ARBA00022991"/>
    </source>
</evidence>
<dbReference type="GO" id="GO:0006139">
    <property type="term" value="P:nucleobase-containing compound metabolic process"/>
    <property type="evidence" value="ECO:0007669"/>
    <property type="project" value="UniProtKB-ARBA"/>
</dbReference>
<dbReference type="InterPro" id="IPR018394">
    <property type="entry name" value="DNA_photolyase_1_CS_C"/>
</dbReference>
<proteinExistence type="inferred from homology"/>
<evidence type="ECO:0000256" key="1">
    <source>
        <dbReference type="ARBA" id="ARBA00022630"/>
    </source>
</evidence>
<dbReference type="PROSITE" id="PS00691">
    <property type="entry name" value="DNA_PHOTOLYASES_1_2"/>
    <property type="match status" value="1"/>
</dbReference>
<dbReference type="PROSITE" id="PS51645">
    <property type="entry name" value="PHR_CRY_ALPHA_BETA"/>
    <property type="match status" value="1"/>
</dbReference>
<feature type="domain" description="Photolyase/cryptochrome alpha/beta" evidence="7">
    <location>
        <begin position="4"/>
        <end position="130"/>
    </location>
</feature>
<dbReference type="GO" id="GO:0071949">
    <property type="term" value="F:FAD binding"/>
    <property type="evidence" value="ECO:0007669"/>
    <property type="project" value="TreeGrafter"/>
</dbReference>
<dbReference type="Pfam" id="PF03441">
    <property type="entry name" value="FAD_binding_7"/>
    <property type="match status" value="1"/>
</dbReference>
<evidence type="ECO:0000313" key="9">
    <source>
        <dbReference type="Proteomes" id="UP001239215"/>
    </source>
</evidence>
<comment type="cofactor">
    <cofactor evidence="4">
        <name>FAD</name>
        <dbReference type="ChEBI" id="CHEBI:57692"/>
    </cofactor>
    <text evidence="4">Binds 1 FAD per subunit.</text>
</comment>
<dbReference type="InterPro" id="IPR014729">
    <property type="entry name" value="Rossmann-like_a/b/a_fold"/>
</dbReference>
<dbReference type="Gene3D" id="3.40.50.620">
    <property type="entry name" value="HUPs"/>
    <property type="match status" value="1"/>
</dbReference>
<dbReference type="EMBL" id="JAUTAN010000001">
    <property type="protein sequence ID" value="MDQ1106609.1"/>
    <property type="molecule type" value="Genomic_DNA"/>
</dbReference>
<evidence type="ECO:0000256" key="4">
    <source>
        <dbReference type="PIRSR" id="PIRSR602081-1"/>
    </source>
</evidence>
<feature type="region of interest" description="Disordered" evidence="6">
    <location>
        <begin position="411"/>
        <end position="431"/>
    </location>
</feature>
<protein>
    <submittedName>
        <fullName evidence="8">Deoxyribodipyrimidine photo-lyase</fullName>
        <ecNumber evidence="8">4.1.99.3</ecNumber>
    </submittedName>
</protein>
<dbReference type="RefSeq" id="WP_307204430.1">
    <property type="nucleotide sequence ID" value="NZ_JAUTAN010000001.1"/>
</dbReference>
<dbReference type="InterPro" id="IPR036155">
    <property type="entry name" value="Crypto/Photolyase_N_sf"/>
</dbReference>
<dbReference type="SUPFAM" id="SSF48173">
    <property type="entry name" value="Cryptochrome/photolyase FAD-binding domain"/>
    <property type="match status" value="1"/>
</dbReference>
<organism evidence="8 9">
    <name type="scientific">Nocardioides zeae</name>
    <dbReference type="NCBI Taxonomy" id="1457234"/>
    <lineage>
        <taxon>Bacteria</taxon>
        <taxon>Bacillati</taxon>
        <taxon>Actinomycetota</taxon>
        <taxon>Actinomycetes</taxon>
        <taxon>Propionibacteriales</taxon>
        <taxon>Nocardioidaceae</taxon>
        <taxon>Nocardioides</taxon>
    </lineage>
</organism>
<evidence type="ECO:0000256" key="5">
    <source>
        <dbReference type="RuleBase" id="RU004182"/>
    </source>
</evidence>
<dbReference type="Gene3D" id="1.25.40.80">
    <property type="match status" value="1"/>
</dbReference>
<comment type="caution">
    <text evidence="8">The sequence shown here is derived from an EMBL/GenBank/DDBJ whole genome shotgun (WGS) entry which is preliminary data.</text>
</comment>
<comment type="similarity">
    <text evidence="5">Belongs to the DNA photolyase family.</text>
</comment>
<feature type="binding site" evidence="4">
    <location>
        <begin position="358"/>
        <end position="360"/>
    </location>
    <ligand>
        <name>FAD</name>
        <dbReference type="ChEBI" id="CHEBI:57692"/>
    </ligand>
</feature>
<dbReference type="Gene3D" id="1.10.579.10">
    <property type="entry name" value="DNA Cyclobutane Dipyrimidine Photolyase, subunit A, domain 3"/>
    <property type="match status" value="1"/>
</dbReference>
<dbReference type="InterPro" id="IPR006050">
    <property type="entry name" value="DNA_photolyase_N"/>
</dbReference>
<keyword evidence="1 4" id="KW-0285">Flavoprotein</keyword>
<dbReference type="Pfam" id="PF00875">
    <property type="entry name" value="DNA_photolyase"/>
    <property type="match status" value="1"/>
</dbReference>
<keyword evidence="8" id="KW-0456">Lyase</keyword>
<feature type="binding site" evidence="4">
    <location>
        <begin position="226"/>
        <end position="230"/>
    </location>
    <ligand>
        <name>FAD</name>
        <dbReference type="ChEBI" id="CHEBI:57692"/>
    </ligand>
</feature>
<dbReference type="GO" id="GO:0003904">
    <property type="term" value="F:deoxyribodipyrimidine photo-lyase activity"/>
    <property type="evidence" value="ECO:0007669"/>
    <property type="project" value="UniProtKB-EC"/>
</dbReference>
<dbReference type="AlphaFoldDB" id="A0AAJ1X3P2"/>
<feature type="binding site" evidence="4">
    <location>
        <position position="214"/>
    </location>
    <ligand>
        <name>FAD</name>
        <dbReference type="ChEBI" id="CHEBI:57692"/>
    </ligand>
</feature>
<dbReference type="InterPro" id="IPR002081">
    <property type="entry name" value="Cryptochrome/DNA_photolyase_1"/>
</dbReference>
<dbReference type="EC" id="4.1.99.3" evidence="8"/>
<evidence type="ECO:0000256" key="6">
    <source>
        <dbReference type="SAM" id="MobiDB-lite"/>
    </source>
</evidence>
<evidence type="ECO:0000259" key="7">
    <source>
        <dbReference type="PROSITE" id="PS51645"/>
    </source>
</evidence>
<dbReference type="SUPFAM" id="SSF52425">
    <property type="entry name" value="Cryptochrome/photolyase, N-terminal domain"/>
    <property type="match status" value="1"/>
</dbReference>
<gene>
    <name evidence="8" type="ORF">QE405_003893</name>
</gene>
<dbReference type="PRINTS" id="PR00147">
    <property type="entry name" value="DNAPHOTLYASE"/>
</dbReference>
<name>A0AAJ1X3P2_9ACTN</name>
<dbReference type="GO" id="GO:0006950">
    <property type="term" value="P:response to stress"/>
    <property type="evidence" value="ECO:0007669"/>
    <property type="project" value="UniProtKB-ARBA"/>
</dbReference>
<accession>A0AAJ1X3P2</accession>
<reference evidence="8" key="1">
    <citation type="submission" date="2023-07" db="EMBL/GenBank/DDBJ databases">
        <title>Functional and genomic diversity of the sorghum phyllosphere microbiome.</title>
        <authorList>
            <person name="Shade A."/>
        </authorList>
    </citation>
    <scope>NUCLEOTIDE SEQUENCE</scope>
    <source>
        <strain evidence="8">SORGH_AS_1067</strain>
    </source>
</reference>
<keyword evidence="2 4" id="KW-0274">FAD</keyword>
<keyword evidence="3 5" id="KW-0157">Chromophore</keyword>
<feature type="binding site" evidence="4">
    <location>
        <begin position="261"/>
        <end position="268"/>
    </location>
    <ligand>
        <name>FAD</name>
        <dbReference type="ChEBI" id="CHEBI:57692"/>
    </ligand>
</feature>
<dbReference type="Proteomes" id="UP001239215">
    <property type="component" value="Unassembled WGS sequence"/>
</dbReference>
<dbReference type="PANTHER" id="PTHR11455:SF9">
    <property type="entry name" value="CRYPTOCHROME CIRCADIAN CLOCK 5 ISOFORM X1"/>
    <property type="match status" value="1"/>
</dbReference>
<evidence type="ECO:0000256" key="2">
    <source>
        <dbReference type="ARBA" id="ARBA00022827"/>
    </source>
</evidence>
<dbReference type="InterPro" id="IPR005101">
    <property type="entry name" value="Cryptochr/Photolyase_FAD-bd"/>
</dbReference>
<dbReference type="GO" id="GO:0009416">
    <property type="term" value="P:response to light stimulus"/>
    <property type="evidence" value="ECO:0007669"/>
    <property type="project" value="TreeGrafter"/>
</dbReference>
<dbReference type="GO" id="GO:0003677">
    <property type="term" value="F:DNA binding"/>
    <property type="evidence" value="ECO:0007669"/>
    <property type="project" value="TreeGrafter"/>
</dbReference>